<evidence type="ECO:0000256" key="1">
    <source>
        <dbReference type="SAM" id="MobiDB-lite"/>
    </source>
</evidence>
<feature type="region of interest" description="Disordered" evidence="1">
    <location>
        <begin position="1"/>
        <end position="41"/>
    </location>
</feature>
<dbReference type="Proteomes" id="UP000011115">
    <property type="component" value="Unassembled WGS sequence"/>
</dbReference>
<dbReference type="AlphaFoldDB" id="M1DBN3"/>
<evidence type="ECO:0000313" key="3">
    <source>
        <dbReference type="Proteomes" id="UP000011115"/>
    </source>
</evidence>
<reference evidence="3" key="1">
    <citation type="journal article" date="2011" name="Nature">
        <title>Genome sequence and analysis of the tuber crop potato.</title>
        <authorList>
            <consortium name="The Potato Genome Sequencing Consortium"/>
        </authorList>
    </citation>
    <scope>NUCLEOTIDE SEQUENCE [LARGE SCALE GENOMIC DNA]</scope>
    <source>
        <strain evidence="3">cv. DM1-3 516 R44</strain>
    </source>
</reference>
<dbReference type="Gramene" id="PGSC0003DMT400086400">
    <property type="protein sequence ID" value="PGSC0003DMT400086400"/>
    <property type="gene ID" value="PGSC0003DMG400035971"/>
</dbReference>
<name>M1DBN3_SOLTU</name>
<dbReference type="PaxDb" id="4113-PGSC0003DMT400086400"/>
<proteinExistence type="predicted"/>
<sequence>MVTATLPEKQPKNPAKGPPTPGPTNRRSGHRPWVNPQLSAPSRQLTVDQHRLFRSSAVRSRIDRFPIFSSGASVYAYDYASRVSLESLLILGPVMRPQGSLGA</sequence>
<dbReference type="EnsemblPlants" id="PGSC0003DMT400086400">
    <property type="protein sequence ID" value="PGSC0003DMT400086400"/>
    <property type="gene ID" value="PGSC0003DMG400035971"/>
</dbReference>
<dbReference type="HOGENOM" id="CLU_170668_0_0_1"/>
<reference evidence="2" key="2">
    <citation type="submission" date="2015-06" db="UniProtKB">
        <authorList>
            <consortium name="EnsemblPlants"/>
        </authorList>
    </citation>
    <scope>IDENTIFICATION</scope>
    <source>
        <strain evidence="2">DM1-3 516 R44</strain>
    </source>
</reference>
<evidence type="ECO:0000313" key="2">
    <source>
        <dbReference type="EnsemblPlants" id="PGSC0003DMT400086400"/>
    </source>
</evidence>
<keyword evidence="3" id="KW-1185">Reference proteome</keyword>
<organism evidence="2 3">
    <name type="scientific">Solanum tuberosum</name>
    <name type="common">Potato</name>
    <dbReference type="NCBI Taxonomy" id="4113"/>
    <lineage>
        <taxon>Eukaryota</taxon>
        <taxon>Viridiplantae</taxon>
        <taxon>Streptophyta</taxon>
        <taxon>Embryophyta</taxon>
        <taxon>Tracheophyta</taxon>
        <taxon>Spermatophyta</taxon>
        <taxon>Magnoliopsida</taxon>
        <taxon>eudicotyledons</taxon>
        <taxon>Gunneridae</taxon>
        <taxon>Pentapetalae</taxon>
        <taxon>asterids</taxon>
        <taxon>lamiids</taxon>
        <taxon>Solanales</taxon>
        <taxon>Solanaceae</taxon>
        <taxon>Solanoideae</taxon>
        <taxon>Solaneae</taxon>
        <taxon>Solanum</taxon>
    </lineage>
</organism>
<accession>M1DBN3</accession>
<protein>
    <submittedName>
        <fullName evidence="2">Uncharacterized protein</fullName>
    </submittedName>
</protein>
<dbReference type="InParanoid" id="M1DBN3"/>